<evidence type="ECO:0000313" key="3">
    <source>
        <dbReference type="EMBL" id="MDT0444311.1"/>
    </source>
</evidence>
<sequence length="797" mass="85818">MELLTMSAVVSAVETVTSDALSGATGEFGRRMSEALSGLVRRSLRRDADGGTALPDGPQERRELAERLFQEAARDPAFARDLELWLRDSAAVGGAGGPRGATARPRLLPPGTAVFTDREHVLADVRDLADGLGEEALGHPGIVVLIGPGGIGKTATAVHCARLLAERFPDGQLHADLRGAAAATAVAPSDVLARFLAVLGVPAGRISGDEQRLLDLYRDLTAERRLLVLLDNAHSAAQVAPLLTAAPRSLVMVTSRYRLPELVRDHGARVIRLGPLPPEDSLRLLARLVGPDRVAEGREHAEAVAGRCAGLPLTLCATGARAAGREHLSWERILRDFTEAEAGDGGGDGEREEGAMHSGPDDTAAFRATDLSYRELGAPAARLYRLLGLRPWPDISVGAAAAAAGDGDEAAARALLEELAAAHLVEETGEERYRYHDVIRRHAEQRAALTDGPQESARATGRIVRWYLREAAAADSAVLPGRWRLGPAYAERGLPRSEAAATGLDWLLRERENLAEAVRAADDHGFDDLVWQLCEALWGLHLKCGFHRQWAETHQRGVAAARRCAEAFGDPRAEGRMRVQLAFALKGLGRYEEAERQLARAAESDRRAGHHRGEATALEVLGLLRLDQWRYEEAESRFAEARHRLGLIAQEQDGAADVPRALAILAHHSGRALRLGRRTDEATTQLLNALALFTELPAPDPYNEARVKMSLGETFLDAGDPGAARTPLREASAAMAADGAPMQQAECARLLARCAMELSEPRAEAEHLRTARALYARTGNDALVARIDERLRGLGAS</sequence>
<evidence type="ECO:0000259" key="2">
    <source>
        <dbReference type="SMART" id="SM00382"/>
    </source>
</evidence>
<dbReference type="PRINTS" id="PR00364">
    <property type="entry name" value="DISEASERSIST"/>
</dbReference>
<dbReference type="Pfam" id="PF13401">
    <property type="entry name" value="AAA_22"/>
    <property type="match status" value="1"/>
</dbReference>
<dbReference type="InterPro" id="IPR049945">
    <property type="entry name" value="AAA_22"/>
</dbReference>
<accession>A0ABU2S5Q9</accession>
<protein>
    <submittedName>
        <fullName evidence="3">Tetratricopeptide repeat protein</fullName>
    </submittedName>
</protein>
<dbReference type="SMART" id="SM00382">
    <property type="entry name" value="AAA"/>
    <property type="match status" value="1"/>
</dbReference>
<name>A0ABU2S5Q9_9ACTN</name>
<dbReference type="RefSeq" id="WP_311618587.1">
    <property type="nucleotide sequence ID" value="NZ_JAVREV010000009.1"/>
</dbReference>
<feature type="region of interest" description="Disordered" evidence="1">
    <location>
        <begin position="339"/>
        <end position="361"/>
    </location>
</feature>
<dbReference type="Gene3D" id="1.25.40.10">
    <property type="entry name" value="Tetratricopeptide repeat domain"/>
    <property type="match status" value="2"/>
</dbReference>
<dbReference type="PANTHER" id="PTHR47691:SF3">
    <property type="entry name" value="HTH-TYPE TRANSCRIPTIONAL REGULATOR RV0890C-RELATED"/>
    <property type="match status" value="1"/>
</dbReference>
<dbReference type="SUPFAM" id="SSF48452">
    <property type="entry name" value="TPR-like"/>
    <property type="match status" value="2"/>
</dbReference>
<dbReference type="InterPro" id="IPR027417">
    <property type="entry name" value="P-loop_NTPase"/>
</dbReference>
<evidence type="ECO:0000256" key="1">
    <source>
        <dbReference type="SAM" id="MobiDB-lite"/>
    </source>
</evidence>
<dbReference type="InterPro" id="IPR042197">
    <property type="entry name" value="Apaf_helical"/>
</dbReference>
<proteinExistence type="predicted"/>
<dbReference type="Pfam" id="PF13424">
    <property type="entry name" value="TPR_12"/>
    <property type="match status" value="1"/>
</dbReference>
<reference evidence="4" key="1">
    <citation type="submission" date="2023-07" db="EMBL/GenBank/DDBJ databases">
        <title>30 novel species of actinomycetes from the DSMZ collection.</title>
        <authorList>
            <person name="Nouioui I."/>
        </authorList>
    </citation>
    <scope>NUCLEOTIDE SEQUENCE [LARGE SCALE GENOMIC DNA]</scope>
    <source>
        <strain evidence="4">DSM 41886</strain>
    </source>
</reference>
<evidence type="ECO:0000313" key="4">
    <source>
        <dbReference type="Proteomes" id="UP001183615"/>
    </source>
</evidence>
<dbReference type="InterPro" id="IPR003593">
    <property type="entry name" value="AAA+_ATPase"/>
</dbReference>
<dbReference type="Gene3D" id="1.10.8.430">
    <property type="entry name" value="Helical domain of apoptotic protease-activating factors"/>
    <property type="match status" value="1"/>
</dbReference>
<keyword evidence="4" id="KW-1185">Reference proteome</keyword>
<dbReference type="PANTHER" id="PTHR47691">
    <property type="entry name" value="REGULATOR-RELATED"/>
    <property type="match status" value="1"/>
</dbReference>
<dbReference type="Gene3D" id="3.40.50.300">
    <property type="entry name" value="P-loop containing nucleotide triphosphate hydrolases"/>
    <property type="match status" value="1"/>
</dbReference>
<dbReference type="InterPro" id="IPR011990">
    <property type="entry name" value="TPR-like_helical_dom_sf"/>
</dbReference>
<feature type="domain" description="AAA+ ATPase" evidence="2">
    <location>
        <begin position="139"/>
        <end position="277"/>
    </location>
</feature>
<dbReference type="SUPFAM" id="SSF52540">
    <property type="entry name" value="P-loop containing nucleoside triphosphate hydrolases"/>
    <property type="match status" value="1"/>
</dbReference>
<organism evidence="3 4">
    <name type="scientific">Streptomyces johnsoniae</name>
    <dbReference type="NCBI Taxonomy" id="3075532"/>
    <lineage>
        <taxon>Bacteria</taxon>
        <taxon>Bacillati</taxon>
        <taxon>Actinomycetota</taxon>
        <taxon>Actinomycetes</taxon>
        <taxon>Kitasatosporales</taxon>
        <taxon>Streptomycetaceae</taxon>
        <taxon>Streptomyces</taxon>
    </lineage>
</organism>
<dbReference type="EMBL" id="JAVREV010000009">
    <property type="protein sequence ID" value="MDT0444311.1"/>
    <property type="molecule type" value="Genomic_DNA"/>
</dbReference>
<dbReference type="Proteomes" id="UP001183615">
    <property type="component" value="Unassembled WGS sequence"/>
</dbReference>
<comment type="caution">
    <text evidence="3">The sequence shown here is derived from an EMBL/GenBank/DDBJ whole genome shotgun (WGS) entry which is preliminary data.</text>
</comment>
<gene>
    <name evidence="3" type="ORF">RM779_17160</name>
</gene>